<comment type="caution">
    <text evidence="4">The sequence shown here is derived from an EMBL/GenBank/DDBJ whole genome shotgun (WGS) entry which is preliminary data.</text>
</comment>
<dbReference type="AlphaFoldDB" id="A0AAD9I321"/>
<dbReference type="InterPro" id="IPR001841">
    <property type="entry name" value="Znf_RING"/>
</dbReference>
<keyword evidence="5" id="KW-1185">Reference proteome</keyword>
<feature type="compositionally biased region" description="Basic and acidic residues" evidence="2">
    <location>
        <begin position="49"/>
        <end position="58"/>
    </location>
</feature>
<feature type="compositionally biased region" description="Acidic residues" evidence="2">
    <location>
        <begin position="256"/>
        <end position="265"/>
    </location>
</feature>
<evidence type="ECO:0000256" key="1">
    <source>
        <dbReference type="PROSITE-ProRule" id="PRU00175"/>
    </source>
</evidence>
<protein>
    <recommendedName>
        <fullName evidence="3">RING-type domain-containing protein</fullName>
    </recommendedName>
</protein>
<dbReference type="InterPro" id="IPR013083">
    <property type="entry name" value="Znf_RING/FYVE/PHD"/>
</dbReference>
<dbReference type="Pfam" id="PF13639">
    <property type="entry name" value="zf-RING_2"/>
    <property type="match status" value="1"/>
</dbReference>
<organism evidence="4 5">
    <name type="scientific">Phyllachora maydis</name>
    <dbReference type="NCBI Taxonomy" id="1825666"/>
    <lineage>
        <taxon>Eukaryota</taxon>
        <taxon>Fungi</taxon>
        <taxon>Dikarya</taxon>
        <taxon>Ascomycota</taxon>
        <taxon>Pezizomycotina</taxon>
        <taxon>Sordariomycetes</taxon>
        <taxon>Sordariomycetidae</taxon>
        <taxon>Phyllachorales</taxon>
        <taxon>Phyllachoraceae</taxon>
        <taxon>Phyllachora</taxon>
    </lineage>
</organism>
<keyword evidence="1" id="KW-0863">Zinc-finger</keyword>
<proteinExistence type="predicted"/>
<dbReference type="GO" id="GO:0008270">
    <property type="term" value="F:zinc ion binding"/>
    <property type="evidence" value="ECO:0007669"/>
    <property type="project" value="UniProtKB-KW"/>
</dbReference>
<evidence type="ECO:0000313" key="4">
    <source>
        <dbReference type="EMBL" id="KAK2069620.1"/>
    </source>
</evidence>
<evidence type="ECO:0000259" key="3">
    <source>
        <dbReference type="PROSITE" id="PS50089"/>
    </source>
</evidence>
<accession>A0AAD9I321</accession>
<keyword evidence="1" id="KW-0479">Metal-binding</keyword>
<sequence>MNLLLRARACRQSWFPVAGKKRSGVSHEGQQGTVDYVMGTSPSSSSRALHHEEKQYSEKKRKHRHGHRLRLRYRHALGRDRGGGVEAHVEATCPICQETIGTRNPDGIVEHWSTLPCGHRFGSYCIKHYLRVAAEDRPSCPVCRQPVYHACGHPVLPSVAQPPTSGTTTAPGSSSSSSSNDSSSSSSSSSSNDSHGIMLGSDAHLFALRFVKCNYCLEKLAEAESRKNTSKGQSSVRRGLRWLRFLDRNRRGESEGSSEDSEAPLDENQRRQESANNGDWQGPWVDPFPKPRDTEWEKWWIAQGPQGA</sequence>
<feature type="region of interest" description="Disordered" evidence="2">
    <location>
        <begin position="251"/>
        <end position="308"/>
    </location>
</feature>
<name>A0AAD9I321_9PEZI</name>
<evidence type="ECO:0000313" key="5">
    <source>
        <dbReference type="Proteomes" id="UP001217918"/>
    </source>
</evidence>
<dbReference type="PROSITE" id="PS50089">
    <property type="entry name" value="ZF_RING_2"/>
    <property type="match status" value="1"/>
</dbReference>
<feature type="region of interest" description="Disordered" evidence="2">
    <location>
        <begin position="159"/>
        <end position="194"/>
    </location>
</feature>
<dbReference type="SUPFAM" id="SSF57850">
    <property type="entry name" value="RING/U-box"/>
    <property type="match status" value="1"/>
</dbReference>
<gene>
    <name evidence="4" type="ORF">P8C59_004179</name>
</gene>
<feature type="domain" description="RING-type" evidence="3">
    <location>
        <begin position="93"/>
        <end position="144"/>
    </location>
</feature>
<feature type="compositionally biased region" description="Basic and acidic residues" evidence="2">
    <location>
        <begin position="289"/>
        <end position="298"/>
    </location>
</feature>
<dbReference type="Gene3D" id="3.30.40.10">
    <property type="entry name" value="Zinc/RING finger domain, C3HC4 (zinc finger)"/>
    <property type="match status" value="1"/>
</dbReference>
<feature type="compositionally biased region" description="Polar residues" evidence="2">
    <location>
        <begin position="161"/>
        <end position="172"/>
    </location>
</feature>
<feature type="compositionally biased region" description="Low complexity" evidence="2">
    <location>
        <begin position="173"/>
        <end position="194"/>
    </location>
</feature>
<dbReference type="SMART" id="SM00184">
    <property type="entry name" value="RING"/>
    <property type="match status" value="1"/>
</dbReference>
<dbReference type="Proteomes" id="UP001217918">
    <property type="component" value="Unassembled WGS sequence"/>
</dbReference>
<feature type="region of interest" description="Disordered" evidence="2">
    <location>
        <begin position="39"/>
        <end position="65"/>
    </location>
</feature>
<reference evidence="4" key="1">
    <citation type="journal article" date="2023" name="Mol. Plant Microbe Interact.">
        <title>Elucidating the Obligate Nature and Biological Capacity of an Invasive Fungal Corn Pathogen.</title>
        <authorList>
            <person name="MacCready J.S."/>
            <person name="Roggenkamp E.M."/>
            <person name="Gdanetz K."/>
            <person name="Chilvers M.I."/>
        </authorList>
    </citation>
    <scope>NUCLEOTIDE SEQUENCE</scope>
    <source>
        <strain evidence="4">PM02</strain>
    </source>
</reference>
<evidence type="ECO:0000256" key="2">
    <source>
        <dbReference type="SAM" id="MobiDB-lite"/>
    </source>
</evidence>
<dbReference type="EMBL" id="JAQQPM010000003">
    <property type="protein sequence ID" value="KAK2069620.1"/>
    <property type="molecule type" value="Genomic_DNA"/>
</dbReference>
<keyword evidence="1" id="KW-0862">Zinc</keyword>